<proteinExistence type="predicted"/>
<gene>
    <name evidence="1" type="ORF">rCG_56981</name>
</gene>
<dbReference type="AlphaFoldDB" id="A6JDH2"/>
<reference evidence="2" key="1">
    <citation type="submission" date="2005-09" db="EMBL/GenBank/DDBJ databases">
        <authorList>
            <person name="Mural R.J."/>
            <person name="Li P.W."/>
            <person name="Adams M.D."/>
            <person name="Amanatides P.G."/>
            <person name="Baden-Tillson H."/>
            <person name="Barnstead M."/>
            <person name="Chin S.H."/>
            <person name="Dew I."/>
            <person name="Evans C.A."/>
            <person name="Ferriera S."/>
            <person name="Flanigan M."/>
            <person name="Fosler C."/>
            <person name="Glodek A."/>
            <person name="Gu Z."/>
            <person name="Holt R.A."/>
            <person name="Jennings D."/>
            <person name="Kraft C.L."/>
            <person name="Lu F."/>
            <person name="Nguyen T."/>
            <person name="Nusskern D.R."/>
            <person name="Pfannkoch C.M."/>
            <person name="Sitter C."/>
            <person name="Sutton G.G."/>
            <person name="Venter J.C."/>
            <person name="Wang Z."/>
            <person name="Woodage T."/>
            <person name="Zheng X.H."/>
            <person name="Zhong F."/>
        </authorList>
    </citation>
    <scope>NUCLEOTIDE SEQUENCE [LARGE SCALE GENOMIC DNA]</scope>
    <source>
        <strain>BN</strain>
        <strain evidence="2">Sprague-Dawley</strain>
    </source>
</reference>
<organism evidence="1 2">
    <name type="scientific">Rattus norvegicus</name>
    <name type="common">Rat</name>
    <dbReference type="NCBI Taxonomy" id="10116"/>
    <lineage>
        <taxon>Eukaryota</taxon>
        <taxon>Metazoa</taxon>
        <taxon>Chordata</taxon>
        <taxon>Craniata</taxon>
        <taxon>Vertebrata</taxon>
        <taxon>Euteleostomi</taxon>
        <taxon>Mammalia</taxon>
        <taxon>Eutheria</taxon>
        <taxon>Euarchontoglires</taxon>
        <taxon>Glires</taxon>
        <taxon>Rodentia</taxon>
        <taxon>Myomorpha</taxon>
        <taxon>Muroidea</taxon>
        <taxon>Muridae</taxon>
        <taxon>Murinae</taxon>
        <taxon>Rattus</taxon>
    </lineage>
</organism>
<feature type="non-terminal residue" evidence="1">
    <location>
        <position position="34"/>
    </location>
</feature>
<dbReference type="EMBL" id="CH473981">
    <property type="protein sequence ID" value="EDL90094.1"/>
    <property type="molecule type" value="Genomic_DNA"/>
</dbReference>
<evidence type="ECO:0000313" key="1">
    <source>
        <dbReference type="EMBL" id="EDL90094.1"/>
    </source>
</evidence>
<dbReference type="Proteomes" id="UP000234681">
    <property type="component" value="Chromosome 14"/>
</dbReference>
<sequence>MIFSMNDLDFKRITKTCFTKQPYLCVHVYIPVCI</sequence>
<evidence type="ECO:0000313" key="2">
    <source>
        <dbReference type="Proteomes" id="UP000234681"/>
    </source>
</evidence>
<accession>A6JDH2</accession>
<name>A6JDH2_RAT</name>
<protein>
    <submittedName>
        <fullName evidence="1">RCG56981</fullName>
    </submittedName>
</protein>